<keyword evidence="3" id="KW-1185">Reference proteome</keyword>
<feature type="region of interest" description="Disordered" evidence="1">
    <location>
        <begin position="23"/>
        <end position="47"/>
    </location>
</feature>
<proteinExistence type="predicted"/>
<name>A0AAJ7E341_9HYME</name>
<reference evidence="4" key="1">
    <citation type="submission" date="2025-08" db="UniProtKB">
        <authorList>
            <consortium name="RefSeq"/>
        </authorList>
    </citation>
    <scope>IDENTIFICATION</scope>
</reference>
<dbReference type="RefSeq" id="XP_011506094.1">
    <property type="nucleotide sequence ID" value="XM_011507792.1"/>
</dbReference>
<feature type="compositionally biased region" description="Pro residues" evidence="1">
    <location>
        <begin position="32"/>
        <end position="47"/>
    </location>
</feature>
<evidence type="ECO:0000313" key="4">
    <source>
        <dbReference type="RefSeq" id="XP_011506094.1"/>
    </source>
</evidence>
<keyword evidence="2" id="KW-0732">Signal</keyword>
<evidence type="ECO:0000313" key="3">
    <source>
        <dbReference type="Proteomes" id="UP000695007"/>
    </source>
</evidence>
<dbReference type="KEGG" id="csol:105368712"/>
<dbReference type="Proteomes" id="UP000695007">
    <property type="component" value="Unplaced"/>
</dbReference>
<gene>
    <name evidence="4" type="primary">LOC105368712</name>
</gene>
<feature type="chain" id="PRO_5042504038" evidence="2">
    <location>
        <begin position="22"/>
        <end position="143"/>
    </location>
</feature>
<evidence type="ECO:0000256" key="2">
    <source>
        <dbReference type="SAM" id="SignalP"/>
    </source>
</evidence>
<dbReference type="AlphaFoldDB" id="A0AAJ7E341"/>
<accession>A0AAJ7E341</accession>
<sequence length="143" mass="16065">MKYFTIILGMLVVFTATNVHARRHSGSSPFRPYRPPNRPIVPRPKPIPPLRIRRDNGNVGVHSIIVNGRPVSTSAGFEKKIYENDHGNVALSGGLEHVPHQKLGKNIGMSGRFDFGGAGRHLSADERLLNEIMEQRRRDKLLR</sequence>
<evidence type="ECO:0000256" key="1">
    <source>
        <dbReference type="SAM" id="MobiDB-lite"/>
    </source>
</evidence>
<protein>
    <submittedName>
        <fullName evidence="4">Uncharacterized protein LOC105368712</fullName>
    </submittedName>
</protein>
<organism evidence="3 4">
    <name type="scientific">Ceratosolen solmsi marchali</name>
    <dbReference type="NCBI Taxonomy" id="326594"/>
    <lineage>
        <taxon>Eukaryota</taxon>
        <taxon>Metazoa</taxon>
        <taxon>Ecdysozoa</taxon>
        <taxon>Arthropoda</taxon>
        <taxon>Hexapoda</taxon>
        <taxon>Insecta</taxon>
        <taxon>Pterygota</taxon>
        <taxon>Neoptera</taxon>
        <taxon>Endopterygota</taxon>
        <taxon>Hymenoptera</taxon>
        <taxon>Apocrita</taxon>
        <taxon>Proctotrupomorpha</taxon>
        <taxon>Chalcidoidea</taxon>
        <taxon>Agaonidae</taxon>
        <taxon>Agaoninae</taxon>
        <taxon>Ceratosolen</taxon>
    </lineage>
</organism>
<feature type="signal peptide" evidence="2">
    <location>
        <begin position="1"/>
        <end position="21"/>
    </location>
</feature>
<dbReference type="GeneID" id="105368712"/>